<feature type="region of interest" description="Disordered" evidence="8">
    <location>
        <begin position="1"/>
        <end position="24"/>
    </location>
</feature>
<dbReference type="PANTHER" id="PTHR20902:SF0">
    <property type="entry name" value="TRAFFICKING PROTEIN PARTICLE COMPLEX SUBUNIT 5"/>
    <property type="match status" value="1"/>
</dbReference>
<organism evidence="9 11">
    <name type="scientific">Phakopsora pachyrhizi</name>
    <name type="common">Asian soybean rust disease fungus</name>
    <dbReference type="NCBI Taxonomy" id="170000"/>
    <lineage>
        <taxon>Eukaryota</taxon>
        <taxon>Fungi</taxon>
        <taxon>Dikarya</taxon>
        <taxon>Basidiomycota</taxon>
        <taxon>Pucciniomycotina</taxon>
        <taxon>Pucciniomycetes</taxon>
        <taxon>Pucciniales</taxon>
        <taxon>Phakopsoraceae</taxon>
        <taxon>Phakopsora</taxon>
    </lineage>
</organism>
<evidence type="ECO:0000256" key="5">
    <source>
        <dbReference type="ARBA" id="ARBA00022824"/>
    </source>
</evidence>
<evidence type="ECO:0000256" key="3">
    <source>
        <dbReference type="ARBA" id="ARBA00006218"/>
    </source>
</evidence>
<keyword evidence="6" id="KW-0931">ER-Golgi transport</keyword>
<evidence type="ECO:0000256" key="1">
    <source>
        <dbReference type="ARBA" id="ARBA00004240"/>
    </source>
</evidence>
<dbReference type="GO" id="GO:1990071">
    <property type="term" value="C:TRAPPII protein complex"/>
    <property type="evidence" value="ECO:0007669"/>
    <property type="project" value="TreeGrafter"/>
</dbReference>
<evidence type="ECO:0000256" key="8">
    <source>
        <dbReference type="SAM" id="MobiDB-lite"/>
    </source>
</evidence>
<dbReference type="EMBL" id="CALTRL010002371">
    <property type="protein sequence ID" value="CAH7675582.1"/>
    <property type="molecule type" value="Genomic_DNA"/>
</dbReference>
<keyword evidence="7" id="KW-0333">Golgi apparatus</keyword>
<sequence length="326" mass="35621">MKPQQQSNNNLFFPTSSSNSNRASLPIDLNRLNRLSPALLNQNRKTRAISIYSRPISSNSSSSINLSSSSSLISSATAISSNNVISKNLDQSSLLSSTINPSSLLTSQSHQLLSQSEVNLACFEHLFSEIIRYTQQRVDGISEFEKKLNVLGYQVGYKLLSLLTLRDSLNGSVNALKSLSTIKSSNSNFGGGSGGGGNDLNNSLPVRLTRLVPVLSWIHTTLWKTIVGKTADILEHSNENEDEYMISDNDLLITRSINVPKEMNQLSCGAYMAGIVEGSLDGLGFPARVTSHFAPSTQFPKRTTLLIKFEKNSIDRENSFKTPTNS</sequence>
<evidence type="ECO:0000313" key="11">
    <source>
        <dbReference type="Proteomes" id="UP001153365"/>
    </source>
</evidence>
<dbReference type="GO" id="GO:1990072">
    <property type="term" value="C:TRAPPIII protein complex"/>
    <property type="evidence" value="ECO:0007669"/>
    <property type="project" value="TreeGrafter"/>
</dbReference>
<dbReference type="GO" id="GO:0006888">
    <property type="term" value="P:endoplasmic reticulum to Golgi vesicle-mediated transport"/>
    <property type="evidence" value="ECO:0007669"/>
    <property type="project" value="TreeGrafter"/>
</dbReference>
<keyword evidence="4" id="KW-0813">Transport</keyword>
<dbReference type="PANTHER" id="PTHR20902">
    <property type="entry name" value="41-2 PROTEIN ANTIGEN-RELATED"/>
    <property type="match status" value="1"/>
</dbReference>
<dbReference type="GO" id="GO:1990070">
    <property type="term" value="C:TRAPPI protein complex"/>
    <property type="evidence" value="ECO:0007669"/>
    <property type="project" value="TreeGrafter"/>
</dbReference>
<protein>
    <submittedName>
        <fullName evidence="9">NO signaling/Golgi transport ligand-binding domain-containing protein</fullName>
    </submittedName>
</protein>
<comment type="subcellular location">
    <subcellularLocation>
        <location evidence="1">Endoplasmic reticulum</location>
    </subcellularLocation>
    <subcellularLocation>
        <location evidence="2">Golgi apparatus</location>
    </subcellularLocation>
</comment>
<proteinExistence type="inferred from homology"/>
<reference evidence="9" key="1">
    <citation type="submission" date="2022-06" db="EMBL/GenBank/DDBJ databases">
        <authorList>
            <consortium name="SYNGENTA / RWTH Aachen University"/>
        </authorList>
    </citation>
    <scope>NUCLEOTIDE SEQUENCE</scope>
</reference>
<comment type="similarity">
    <text evidence="3">Belongs to the TRAPP small subunits family. BET3 subfamily.</text>
</comment>
<comment type="caution">
    <text evidence="9">The sequence shown here is derived from an EMBL/GenBank/DDBJ whole genome shotgun (WGS) entry which is preliminary data.</text>
</comment>
<evidence type="ECO:0000256" key="7">
    <source>
        <dbReference type="ARBA" id="ARBA00023034"/>
    </source>
</evidence>
<evidence type="ECO:0000256" key="6">
    <source>
        <dbReference type="ARBA" id="ARBA00022892"/>
    </source>
</evidence>
<name>A0AAV0B277_PHAPC</name>
<dbReference type="SUPFAM" id="SSF111126">
    <property type="entry name" value="Ligand-binding domain in the NO signalling and Golgi transport"/>
    <property type="match status" value="1"/>
</dbReference>
<keyword evidence="11" id="KW-1185">Reference proteome</keyword>
<evidence type="ECO:0000313" key="9">
    <source>
        <dbReference type="EMBL" id="CAH7675582.1"/>
    </source>
</evidence>
<feature type="compositionally biased region" description="Polar residues" evidence="8">
    <location>
        <begin position="1"/>
        <end position="23"/>
    </location>
</feature>
<evidence type="ECO:0000256" key="4">
    <source>
        <dbReference type="ARBA" id="ARBA00022448"/>
    </source>
</evidence>
<dbReference type="AlphaFoldDB" id="A0AAV0B277"/>
<accession>A0AAV0B277</accession>
<keyword evidence="5" id="KW-0256">Endoplasmic reticulum</keyword>
<dbReference type="Gene3D" id="3.30.1380.20">
    <property type="entry name" value="Trafficking protein particle complex subunit 3"/>
    <property type="match status" value="1"/>
</dbReference>
<evidence type="ECO:0000313" key="10">
    <source>
        <dbReference type="EMBL" id="CAH7690188.1"/>
    </source>
</evidence>
<dbReference type="Pfam" id="PF04051">
    <property type="entry name" value="TRAPP"/>
    <property type="match status" value="1"/>
</dbReference>
<dbReference type="CDD" id="cd14943">
    <property type="entry name" value="TRAPPC5_Trs31"/>
    <property type="match status" value="1"/>
</dbReference>
<dbReference type="InterPro" id="IPR007194">
    <property type="entry name" value="TRAPP_component"/>
</dbReference>
<dbReference type="Proteomes" id="UP001153365">
    <property type="component" value="Unassembled WGS sequence"/>
</dbReference>
<dbReference type="InterPro" id="IPR024096">
    <property type="entry name" value="NO_sig/Golgi_transp_ligand-bd"/>
</dbReference>
<dbReference type="GO" id="GO:0005783">
    <property type="term" value="C:endoplasmic reticulum"/>
    <property type="evidence" value="ECO:0007669"/>
    <property type="project" value="UniProtKB-SubCell"/>
</dbReference>
<dbReference type="InterPro" id="IPR016696">
    <property type="entry name" value="TRAPP-I_su5"/>
</dbReference>
<dbReference type="EMBL" id="CALTRL010006226">
    <property type="protein sequence ID" value="CAH7690188.1"/>
    <property type="molecule type" value="Genomic_DNA"/>
</dbReference>
<gene>
    <name evidence="9" type="ORF">PPACK8108_LOCUS10606</name>
    <name evidence="10" type="ORF">PPACK8108_LOCUS25456</name>
</gene>
<evidence type="ECO:0000256" key="2">
    <source>
        <dbReference type="ARBA" id="ARBA00004555"/>
    </source>
</evidence>